<dbReference type="InterPro" id="IPR019775">
    <property type="entry name" value="WD40_repeat_CS"/>
</dbReference>
<dbReference type="GO" id="GO:0031145">
    <property type="term" value="P:anaphase-promoting complex-dependent catabolic process"/>
    <property type="evidence" value="ECO:0007669"/>
    <property type="project" value="TreeGrafter"/>
</dbReference>
<dbReference type="EMBL" id="JACTNZ010000003">
    <property type="protein sequence ID" value="KAG5558205.1"/>
    <property type="molecule type" value="Genomic_DNA"/>
</dbReference>
<dbReference type="SUPFAM" id="SSF50978">
    <property type="entry name" value="WD40 repeat-like"/>
    <property type="match status" value="1"/>
</dbReference>
<evidence type="ECO:0000256" key="4">
    <source>
        <dbReference type="SAM" id="SignalP"/>
    </source>
</evidence>
<keyword evidence="2" id="KW-0677">Repeat</keyword>
<keyword evidence="4" id="KW-0732">Signal</keyword>
<dbReference type="SMART" id="SM00320">
    <property type="entry name" value="WD40"/>
    <property type="match status" value="1"/>
</dbReference>
<dbReference type="GO" id="GO:1990757">
    <property type="term" value="F:ubiquitin ligase activator activity"/>
    <property type="evidence" value="ECO:0007669"/>
    <property type="project" value="TreeGrafter"/>
</dbReference>
<evidence type="ECO:0000313" key="6">
    <source>
        <dbReference type="Proteomes" id="UP000823749"/>
    </source>
</evidence>
<accession>A0AAV6KZJ1</accession>
<feature type="signal peptide" evidence="4">
    <location>
        <begin position="1"/>
        <end position="23"/>
    </location>
</feature>
<evidence type="ECO:0000256" key="1">
    <source>
        <dbReference type="ARBA" id="ARBA00022574"/>
    </source>
</evidence>
<dbReference type="Pfam" id="PF00400">
    <property type="entry name" value="WD40"/>
    <property type="match status" value="1"/>
</dbReference>
<dbReference type="GO" id="GO:1905786">
    <property type="term" value="P:positive regulation of anaphase-promoting complex-dependent catabolic process"/>
    <property type="evidence" value="ECO:0007669"/>
    <property type="project" value="TreeGrafter"/>
</dbReference>
<keyword evidence="6" id="KW-1185">Reference proteome</keyword>
<evidence type="ECO:0000256" key="3">
    <source>
        <dbReference type="PROSITE-ProRule" id="PRU00221"/>
    </source>
</evidence>
<dbReference type="InterPro" id="IPR015943">
    <property type="entry name" value="WD40/YVTN_repeat-like_dom_sf"/>
</dbReference>
<gene>
    <name evidence="5" type="ORF">RHGRI_008209</name>
</gene>
<feature type="chain" id="PRO_5043585667" evidence="4">
    <location>
        <begin position="24"/>
        <end position="121"/>
    </location>
</feature>
<dbReference type="InterPro" id="IPR033010">
    <property type="entry name" value="Cdc20/Fizzy"/>
</dbReference>
<comment type="caution">
    <text evidence="5">The sequence shown here is derived from an EMBL/GenBank/DDBJ whole genome shotgun (WGS) entry which is preliminary data.</text>
</comment>
<dbReference type="GO" id="GO:0010997">
    <property type="term" value="F:anaphase-promoting complex binding"/>
    <property type="evidence" value="ECO:0007669"/>
    <property type="project" value="InterPro"/>
</dbReference>
<evidence type="ECO:0000313" key="5">
    <source>
        <dbReference type="EMBL" id="KAG5558205.1"/>
    </source>
</evidence>
<dbReference type="Proteomes" id="UP000823749">
    <property type="component" value="Chromosome 3"/>
</dbReference>
<sequence length="121" mass="13756">MCFDTLRIALIVVIPFIYDQVCGLEWNRHHKEILSGHGFSTDTLNHQLCLWQYPSMSKMGGLKRHSSRVLQLSQSPDGLTVMSAGADQTLRVWEIFGPPKRDNYRVSELDGLLSLKTSPIR</sequence>
<dbReference type="InterPro" id="IPR036322">
    <property type="entry name" value="WD40_repeat_dom_sf"/>
</dbReference>
<proteinExistence type="predicted"/>
<dbReference type="InterPro" id="IPR001680">
    <property type="entry name" value="WD40_rpt"/>
</dbReference>
<dbReference type="AlphaFoldDB" id="A0AAV6KZJ1"/>
<dbReference type="PROSITE" id="PS50082">
    <property type="entry name" value="WD_REPEATS_2"/>
    <property type="match status" value="1"/>
</dbReference>
<dbReference type="PANTHER" id="PTHR19918:SF43">
    <property type="entry name" value="CELL DIVISION CYCLE 20.2, COFACTOR OF APC COMPLEX-LIKE ISOFORM X2"/>
    <property type="match status" value="1"/>
</dbReference>
<dbReference type="Gene3D" id="2.130.10.10">
    <property type="entry name" value="YVTN repeat-like/Quinoprotein amine dehydrogenase"/>
    <property type="match status" value="1"/>
</dbReference>
<organism evidence="5 6">
    <name type="scientific">Rhododendron griersonianum</name>
    <dbReference type="NCBI Taxonomy" id="479676"/>
    <lineage>
        <taxon>Eukaryota</taxon>
        <taxon>Viridiplantae</taxon>
        <taxon>Streptophyta</taxon>
        <taxon>Embryophyta</taxon>
        <taxon>Tracheophyta</taxon>
        <taxon>Spermatophyta</taxon>
        <taxon>Magnoliopsida</taxon>
        <taxon>eudicotyledons</taxon>
        <taxon>Gunneridae</taxon>
        <taxon>Pentapetalae</taxon>
        <taxon>asterids</taxon>
        <taxon>Ericales</taxon>
        <taxon>Ericaceae</taxon>
        <taxon>Ericoideae</taxon>
        <taxon>Rhodoreae</taxon>
        <taxon>Rhododendron</taxon>
    </lineage>
</organism>
<keyword evidence="1 3" id="KW-0853">WD repeat</keyword>
<name>A0AAV6KZJ1_9ERIC</name>
<dbReference type="PROSITE" id="PS00678">
    <property type="entry name" value="WD_REPEATS_1"/>
    <property type="match status" value="1"/>
</dbReference>
<dbReference type="PANTHER" id="PTHR19918">
    <property type="entry name" value="CELL DIVISION CYCLE 20 CDC20 FIZZY -RELATED"/>
    <property type="match status" value="1"/>
</dbReference>
<dbReference type="PROSITE" id="PS50294">
    <property type="entry name" value="WD_REPEATS_REGION"/>
    <property type="match status" value="1"/>
</dbReference>
<reference evidence="5" key="1">
    <citation type="submission" date="2020-08" db="EMBL/GenBank/DDBJ databases">
        <title>Plant Genome Project.</title>
        <authorList>
            <person name="Zhang R.-G."/>
        </authorList>
    </citation>
    <scope>NUCLEOTIDE SEQUENCE</scope>
    <source>
        <strain evidence="5">WSP0</strain>
        <tissue evidence="5">Leaf</tissue>
    </source>
</reference>
<protein>
    <submittedName>
        <fullName evidence="5">Uncharacterized protein</fullName>
    </submittedName>
</protein>
<dbReference type="GO" id="GO:0005680">
    <property type="term" value="C:anaphase-promoting complex"/>
    <property type="evidence" value="ECO:0007669"/>
    <property type="project" value="TreeGrafter"/>
</dbReference>
<evidence type="ECO:0000256" key="2">
    <source>
        <dbReference type="ARBA" id="ARBA00022737"/>
    </source>
</evidence>
<feature type="repeat" description="WD" evidence="3">
    <location>
        <begin position="62"/>
        <end position="95"/>
    </location>
</feature>